<evidence type="ECO:0000313" key="3">
    <source>
        <dbReference type="Proteomes" id="UP001458880"/>
    </source>
</evidence>
<reference evidence="2 3" key="1">
    <citation type="journal article" date="2024" name="BMC Genomics">
        <title>De novo assembly and annotation of Popillia japonica's genome with initial clues to its potential as an invasive pest.</title>
        <authorList>
            <person name="Cucini C."/>
            <person name="Boschi S."/>
            <person name="Funari R."/>
            <person name="Cardaioli E."/>
            <person name="Iannotti N."/>
            <person name="Marturano G."/>
            <person name="Paoli F."/>
            <person name="Bruttini M."/>
            <person name="Carapelli A."/>
            <person name="Frati F."/>
            <person name="Nardi F."/>
        </authorList>
    </citation>
    <scope>NUCLEOTIDE SEQUENCE [LARGE SCALE GENOMIC DNA]</scope>
    <source>
        <strain evidence="2">DMR45628</strain>
    </source>
</reference>
<protein>
    <submittedName>
        <fullName evidence="2">Uncharacterized protein</fullName>
    </submittedName>
</protein>
<name>A0AAW1I832_POPJA</name>
<dbReference type="PANTHER" id="PTHR10773:SF19">
    <property type="match status" value="1"/>
</dbReference>
<sequence length="299" mass="34665">MSPLQNNILKPPADPDECDMSSLPVIIIDEQGNPTELTSIGEENGSKLLVDNAPATTEISENNPQLLDKQLPAVNNTDDWMKRKTHKACTDSWKLLDKQLPAVNNTDDWMKRKTHKACTDSWTATEERRKGEQGKTYLGRKQNAEGDWTYDVKRSNRIMKVRCSCKLSRKNKGLMCSSVTEEQRKQIFTDFWALSWKEKRVYIQMLCVFKRARDRKETEKSKRSFSKEYYLKVGGDRVKVCKTIYSHTLSIGEWIVRNWLKNSKKSGADMLENNSRDDSDGVHLSRKRHGEEKKLKRIF</sequence>
<evidence type="ECO:0000313" key="2">
    <source>
        <dbReference type="EMBL" id="KAK9685262.1"/>
    </source>
</evidence>
<organism evidence="2 3">
    <name type="scientific">Popillia japonica</name>
    <name type="common">Japanese beetle</name>
    <dbReference type="NCBI Taxonomy" id="7064"/>
    <lineage>
        <taxon>Eukaryota</taxon>
        <taxon>Metazoa</taxon>
        <taxon>Ecdysozoa</taxon>
        <taxon>Arthropoda</taxon>
        <taxon>Hexapoda</taxon>
        <taxon>Insecta</taxon>
        <taxon>Pterygota</taxon>
        <taxon>Neoptera</taxon>
        <taxon>Endopterygota</taxon>
        <taxon>Coleoptera</taxon>
        <taxon>Polyphaga</taxon>
        <taxon>Scarabaeiformia</taxon>
        <taxon>Scarabaeidae</taxon>
        <taxon>Rutelinae</taxon>
        <taxon>Popillia</taxon>
    </lineage>
</organism>
<keyword evidence="3" id="KW-1185">Reference proteome</keyword>
<feature type="compositionally biased region" description="Basic and acidic residues" evidence="1">
    <location>
        <begin position="274"/>
        <end position="299"/>
    </location>
</feature>
<accession>A0AAW1I832</accession>
<dbReference type="AlphaFoldDB" id="A0AAW1I832"/>
<feature type="region of interest" description="Disordered" evidence="1">
    <location>
        <begin position="270"/>
        <end position="299"/>
    </location>
</feature>
<comment type="caution">
    <text evidence="2">The sequence shown here is derived from an EMBL/GenBank/DDBJ whole genome shotgun (WGS) entry which is preliminary data.</text>
</comment>
<evidence type="ECO:0000256" key="1">
    <source>
        <dbReference type="SAM" id="MobiDB-lite"/>
    </source>
</evidence>
<dbReference type="EMBL" id="JASPKY010000792">
    <property type="protein sequence ID" value="KAK9685262.1"/>
    <property type="molecule type" value="Genomic_DNA"/>
</dbReference>
<dbReference type="PANTHER" id="PTHR10773">
    <property type="entry name" value="DNA-DIRECTED RNA POLYMERASES I, II, AND III SUBUNIT RPABC2"/>
    <property type="match status" value="1"/>
</dbReference>
<dbReference type="Proteomes" id="UP001458880">
    <property type="component" value="Unassembled WGS sequence"/>
</dbReference>
<proteinExistence type="predicted"/>
<gene>
    <name evidence="2" type="ORF">QE152_g38193</name>
</gene>